<dbReference type="KEGG" id="ftj:FTUN_3549"/>
<dbReference type="EMBL" id="CP053452">
    <property type="protein sequence ID" value="QJW95995.1"/>
    <property type="molecule type" value="Genomic_DNA"/>
</dbReference>
<gene>
    <name evidence="1" type="ORF">FTUN_3549</name>
</gene>
<keyword evidence="2" id="KW-1185">Reference proteome</keyword>
<evidence type="ECO:0000313" key="2">
    <source>
        <dbReference type="Proteomes" id="UP000503447"/>
    </source>
</evidence>
<sequence length="57" mass="6441">MALLLNIRLHNGKLSNAMAKEIADEDGGPLYIERQVWLQLYEAFRLSIQHGAAVKFS</sequence>
<protein>
    <submittedName>
        <fullName evidence="1">Uncharacterized protein</fullName>
    </submittedName>
</protein>
<dbReference type="Proteomes" id="UP000503447">
    <property type="component" value="Chromosome"/>
</dbReference>
<accession>A0A6M5YPS6</accession>
<dbReference type="AlphaFoldDB" id="A0A6M5YPS6"/>
<organism evidence="1 2">
    <name type="scientific">Frigoriglobus tundricola</name>
    <dbReference type="NCBI Taxonomy" id="2774151"/>
    <lineage>
        <taxon>Bacteria</taxon>
        <taxon>Pseudomonadati</taxon>
        <taxon>Planctomycetota</taxon>
        <taxon>Planctomycetia</taxon>
        <taxon>Gemmatales</taxon>
        <taxon>Gemmataceae</taxon>
        <taxon>Frigoriglobus</taxon>
    </lineage>
</organism>
<reference evidence="2" key="1">
    <citation type="submission" date="2020-05" db="EMBL/GenBank/DDBJ databases">
        <title>Frigoriglobus tundricola gen. nov., sp. nov., a psychrotolerant cellulolytic planctomycete of the family Gemmataceae with two divergent copies of 16S rRNA gene.</title>
        <authorList>
            <person name="Kulichevskaya I.S."/>
            <person name="Ivanova A.A."/>
            <person name="Naumoff D.G."/>
            <person name="Beletsky A.V."/>
            <person name="Rijpstra W.I.C."/>
            <person name="Sinninghe Damste J.S."/>
            <person name="Mardanov A.V."/>
            <person name="Ravin N.V."/>
            <person name="Dedysh S.N."/>
        </authorList>
    </citation>
    <scope>NUCLEOTIDE SEQUENCE [LARGE SCALE GENOMIC DNA]</scope>
    <source>
        <strain evidence="2">PL17</strain>
    </source>
</reference>
<proteinExistence type="predicted"/>
<evidence type="ECO:0000313" key="1">
    <source>
        <dbReference type="EMBL" id="QJW95995.1"/>
    </source>
</evidence>
<name>A0A6M5YPS6_9BACT</name>